<dbReference type="PANTHER" id="PTHR28663">
    <property type="entry name" value="COILED-COIL DOMAIN-CONTAINING PROTEIN 173"/>
    <property type="match status" value="1"/>
</dbReference>
<feature type="compositionally biased region" description="Basic and acidic residues" evidence="1">
    <location>
        <begin position="193"/>
        <end position="217"/>
    </location>
</feature>
<dbReference type="GeneID" id="42006056"/>
<keyword evidence="3" id="KW-1185">Reference proteome</keyword>
<dbReference type="OrthoDB" id="331765at2759"/>
<dbReference type="AlphaFoldDB" id="A0A507BSD5"/>
<evidence type="ECO:0000256" key="1">
    <source>
        <dbReference type="SAM" id="MobiDB-lite"/>
    </source>
</evidence>
<dbReference type="EMBL" id="QEAO01000036">
    <property type="protein sequence ID" value="TPX31987.1"/>
    <property type="molecule type" value="Genomic_DNA"/>
</dbReference>
<dbReference type="InterPro" id="IPR039986">
    <property type="entry name" value="CFAP210"/>
</dbReference>
<proteinExistence type="predicted"/>
<evidence type="ECO:0000313" key="2">
    <source>
        <dbReference type="EMBL" id="TPX31987.1"/>
    </source>
</evidence>
<dbReference type="PANTHER" id="PTHR28663:SF1">
    <property type="entry name" value="CILIA- AND FLAGELLA- ASSOCIATED PROTEIN 210"/>
    <property type="match status" value="1"/>
</dbReference>
<dbReference type="Proteomes" id="UP000319731">
    <property type="component" value="Unassembled WGS sequence"/>
</dbReference>
<dbReference type="RefSeq" id="XP_031023283.1">
    <property type="nucleotide sequence ID" value="XM_031170759.1"/>
</dbReference>
<reference evidence="2 3" key="1">
    <citation type="journal article" date="2019" name="Sci. Rep.">
        <title>Comparative genomics of chytrid fungi reveal insights into the obligate biotrophic and pathogenic lifestyle of Synchytrium endobioticum.</title>
        <authorList>
            <person name="van de Vossenberg B.T.L.H."/>
            <person name="Warris S."/>
            <person name="Nguyen H.D.T."/>
            <person name="van Gent-Pelzer M.P.E."/>
            <person name="Joly D.L."/>
            <person name="van de Geest H.C."/>
            <person name="Bonants P.J.M."/>
            <person name="Smith D.S."/>
            <person name="Levesque C.A."/>
            <person name="van der Lee T.A.J."/>
        </authorList>
    </citation>
    <scope>NUCLEOTIDE SEQUENCE [LARGE SCALE GENOMIC DNA]</scope>
    <source>
        <strain evidence="2 3">JEL517</strain>
    </source>
</reference>
<dbReference type="STRING" id="1806994.A0A507BSD5"/>
<feature type="region of interest" description="Disordered" evidence="1">
    <location>
        <begin position="191"/>
        <end position="234"/>
    </location>
</feature>
<protein>
    <recommendedName>
        <fullName evidence="4">Trichohyalin-plectin-homology domain-containing protein</fullName>
    </recommendedName>
</protein>
<organism evidence="2 3">
    <name type="scientific">Synchytrium microbalum</name>
    <dbReference type="NCBI Taxonomy" id="1806994"/>
    <lineage>
        <taxon>Eukaryota</taxon>
        <taxon>Fungi</taxon>
        <taxon>Fungi incertae sedis</taxon>
        <taxon>Chytridiomycota</taxon>
        <taxon>Chytridiomycota incertae sedis</taxon>
        <taxon>Chytridiomycetes</taxon>
        <taxon>Synchytriales</taxon>
        <taxon>Synchytriaceae</taxon>
        <taxon>Synchytrium</taxon>
    </lineage>
</organism>
<accession>A0A507BSD5</accession>
<comment type="caution">
    <text evidence="2">The sequence shown here is derived from an EMBL/GenBank/DDBJ whole genome shotgun (WGS) entry which is preliminary data.</text>
</comment>
<name>A0A507BSD5_9FUNG</name>
<gene>
    <name evidence="2" type="ORF">SmJEL517_g04831</name>
</gene>
<sequence>MARNTELSKQGSTPNASKDSKANLTIESTRPNYYKGVAEPVNAIASSSIVGMGELDRIREWAARGPNDTDDEVAREKLELHAKSMKMVGKWANTVMGKRMKRLAQREDRMRLIEEEKLRQDQEWAGILKEERKARIEKSQKQQFYESDRVRELNSKLLLAAVMQERELQISLRKEREALLQTVDDARIAQGIEKSKREQEAEDAKRDARKASIRDTALHQVSQAQRKHSQEDAERKALKSFYAGQDKLHAEEMKTLNATKKVKHVEDAHVFSEELQECIRQKQNVKDHDRELDAAASVRNDVFNHRKSAIARRRGEVDKERMKQRQEAIDATAELVASYEQKRFAQLDCFLSKMSAPRRGRSAKEEVNQKTRARQLEAIEEFRQQQITRRHEREQQAHEESRRARLELDTRFAQFRHEIQDKSKTTFEKANEIKQFNMHLALETRKSQSNEVDSKLMYQAKLLEIRDHEEEEFEEYAASLLREWVEAGRDVAPVLRAIQQSNGLKIRIPVGMPKPLNTSARLGFTP</sequence>
<feature type="region of interest" description="Disordered" evidence="1">
    <location>
        <begin position="1"/>
        <end position="25"/>
    </location>
</feature>
<evidence type="ECO:0008006" key="4">
    <source>
        <dbReference type="Google" id="ProtNLM"/>
    </source>
</evidence>
<evidence type="ECO:0000313" key="3">
    <source>
        <dbReference type="Proteomes" id="UP000319731"/>
    </source>
</evidence>